<reference evidence="2 3" key="2">
    <citation type="submission" date="2010-03" db="EMBL/GenBank/DDBJ databases">
        <authorList>
            <person name="Pajon A."/>
        </authorList>
    </citation>
    <scope>NUCLEOTIDE SEQUENCE [LARGE SCALE GENOMIC DNA]</scope>
    <source>
        <strain evidence="3">L2-6</strain>
    </source>
</reference>
<evidence type="ECO:0000313" key="2">
    <source>
        <dbReference type="EMBL" id="CBK99524.1"/>
    </source>
</evidence>
<protein>
    <submittedName>
        <fullName evidence="2">Uncharacterized protein</fullName>
    </submittedName>
</protein>
<keyword evidence="1" id="KW-0472">Membrane</keyword>
<dbReference type="EMBL" id="FP929045">
    <property type="protein sequence ID" value="CBK99524.1"/>
    <property type="molecule type" value="Genomic_DNA"/>
</dbReference>
<evidence type="ECO:0000313" key="3">
    <source>
        <dbReference type="Proteomes" id="UP000008804"/>
    </source>
</evidence>
<feature type="transmembrane region" description="Helical" evidence="1">
    <location>
        <begin position="7"/>
        <end position="29"/>
    </location>
</feature>
<keyword evidence="1" id="KW-0812">Transmembrane</keyword>
<organism evidence="2 3">
    <name type="scientific">Faecalibacterium prausnitzii L2-6</name>
    <dbReference type="NCBI Taxonomy" id="718252"/>
    <lineage>
        <taxon>Bacteria</taxon>
        <taxon>Bacillati</taxon>
        <taxon>Bacillota</taxon>
        <taxon>Clostridia</taxon>
        <taxon>Eubacteriales</taxon>
        <taxon>Oscillospiraceae</taxon>
        <taxon>Faecalibacterium</taxon>
    </lineage>
</organism>
<sequence>METTKLYVEYIVFGMETLAVIFLVIFIIIGDAFFTNY</sequence>
<keyword evidence="3" id="KW-1185">Reference proteome</keyword>
<evidence type="ECO:0000256" key="1">
    <source>
        <dbReference type="SAM" id="Phobius"/>
    </source>
</evidence>
<keyword evidence="1" id="KW-1133">Transmembrane helix</keyword>
<accession>D4JZS5</accession>
<dbReference type="BioCyc" id="FPRA718252:G1375-1829-MONOMER"/>
<gene>
    <name evidence="2" type="ORF">FP2_21490</name>
</gene>
<dbReference type="KEGG" id="fpr:FP2_21490"/>
<dbReference type="AlphaFoldDB" id="D4JZS5"/>
<dbReference type="HOGENOM" id="CLU_3343905_0_0_9"/>
<reference evidence="2 3" key="1">
    <citation type="submission" date="2010-03" db="EMBL/GenBank/DDBJ databases">
        <title>The genome sequence of Faecalibacterium prausnitzii L2/6.</title>
        <authorList>
            <consortium name="metaHIT consortium -- http://www.metahit.eu/"/>
            <person name="Pajon A."/>
            <person name="Turner K."/>
            <person name="Parkhill J."/>
            <person name="Duncan S."/>
            <person name="Flint H."/>
        </authorList>
    </citation>
    <scope>NUCLEOTIDE SEQUENCE [LARGE SCALE GENOMIC DNA]</scope>
    <source>
        <strain evidence="3">L2-6</strain>
    </source>
</reference>
<dbReference type="PATRIC" id="fig|718252.3.peg.339"/>
<dbReference type="Proteomes" id="UP000008804">
    <property type="component" value="Chromosome"/>
</dbReference>
<name>D4JZS5_9FIRM</name>
<proteinExistence type="predicted"/>